<evidence type="ECO:0000313" key="3">
    <source>
        <dbReference type="Proteomes" id="UP000314294"/>
    </source>
</evidence>
<proteinExistence type="predicted"/>
<feature type="region of interest" description="Disordered" evidence="1">
    <location>
        <begin position="544"/>
        <end position="604"/>
    </location>
</feature>
<sequence length="648" mass="71531">MEGTHTAVNLYVPVSERIYVSPSLSRCRGPASPYEAPLKPQGGRTSKEEGPAGAAEKKGQADKRVLSDVKESLEVSDGFCPTEWSPSCSECQTSMSMGSHQSTKSKQNLESRGALPKPPRLQIPRKRRRRAEGLIRHDLRTTPGGQRASGPTKLRTTGSPTSGVWGVEEDGPTVRTSGAQRKRVVGKERVPRLEERNRSQRELKATWSVKLPDALSAEDFSAKEERALPDSDLSEYDNDVDSADIFLAGKTEDSRNAEKAEIFEAAEGVEEKSSQWRYEEKAAAQRVMGKIEEVEGIIRRVSVTSSDWIKEGSDARFVSDGCFGENERCDEDEPLLVEELQALGEALRQSLRQVLKMEAAEAEGEPFTKTVNTYYKPKPRRPLNPSSYPHRFASTEPDNSSPSRSPSPSLSELLDLSPRASGSFEDTSPIPSPWSERRGGDTREPHMWGGCSAEGGVFPQEAADCDGRGGDQKKSRKRRQNQIQTCSETETSQDDLLSSDEVLRRQENIWQQEVEESLSFCRSLSHPSRPKHIDFLRITAPEDDIIDTPTSTPSPPALRGVATHSGFKSPSASSLHHNNPTHGVRDAAPVDRRSRMEKEEAELGEPGLGSDFSLWLSQRHSHAAGAWKVSFFHYCVDSSPVILVAPSN</sequence>
<feature type="compositionally biased region" description="Basic and acidic residues" evidence="1">
    <location>
        <begin position="435"/>
        <end position="446"/>
    </location>
</feature>
<dbReference type="OrthoDB" id="8964223at2759"/>
<reference evidence="2 3" key="1">
    <citation type="submission" date="2019-03" db="EMBL/GenBank/DDBJ databases">
        <title>First draft genome of Liparis tanakae, snailfish: a comprehensive survey of snailfish specific genes.</title>
        <authorList>
            <person name="Kim W."/>
            <person name="Song I."/>
            <person name="Jeong J.-H."/>
            <person name="Kim D."/>
            <person name="Kim S."/>
            <person name="Ryu S."/>
            <person name="Song J.Y."/>
            <person name="Lee S.K."/>
        </authorList>
    </citation>
    <scope>NUCLEOTIDE SEQUENCE [LARGE SCALE GENOMIC DNA]</scope>
    <source>
        <tissue evidence="2">Muscle</tissue>
    </source>
</reference>
<evidence type="ECO:0000256" key="1">
    <source>
        <dbReference type="SAM" id="MobiDB-lite"/>
    </source>
</evidence>
<protein>
    <submittedName>
        <fullName evidence="2">Uncharacterized protein</fullName>
    </submittedName>
</protein>
<feature type="compositionally biased region" description="Basic and acidic residues" evidence="1">
    <location>
        <begin position="185"/>
        <end position="203"/>
    </location>
</feature>
<accession>A0A4Z2H4I3</accession>
<feature type="compositionally biased region" description="Polar residues" evidence="1">
    <location>
        <begin position="566"/>
        <end position="581"/>
    </location>
</feature>
<dbReference type="AlphaFoldDB" id="A0A4Z2H4I3"/>
<feature type="compositionally biased region" description="Basic and acidic residues" evidence="1">
    <location>
        <begin position="131"/>
        <end position="140"/>
    </location>
</feature>
<feature type="region of interest" description="Disordered" evidence="1">
    <location>
        <begin position="218"/>
        <end position="237"/>
    </location>
</feature>
<name>A0A4Z2H4I3_9TELE</name>
<comment type="caution">
    <text evidence="2">The sequence shown here is derived from an EMBL/GenBank/DDBJ whole genome shotgun (WGS) entry which is preliminary data.</text>
</comment>
<feature type="compositionally biased region" description="Basic and acidic residues" evidence="1">
    <location>
        <begin position="583"/>
        <end position="598"/>
    </location>
</feature>
<feature type="region of interest" description="Disordered" evidence="1">
    <location>
        <begin position="82"/>
        <end position="203"/>
    </location>
</feature>
<feature type="compositionally biased region" description="Basic and acidic residues" evidence="1">
    <location>
        <begin position="220"/>
        <end position="229"/>
    </location>
</feature>
<keyword evidence="3" id="KW-1185">Reference proteome</keyword>
<dbReference type="Proteomes" id="UP000314294">
    <property type="component" value="Unassembled WGS sequence"/>
</dbReference>
<evidence type="ECO:0000313" key="2">
    <source>
        <dbReference type="EMBL" id="TNN60669.1"/>
    </source>
</evidence>
<feature type="region of interest" description="Disordered" evidence="1">
    <location>
        <begin position="359"/>
        <end position="499"/>
    </location>
</feature>
<gene>
    <name evidence="2" type="ORF">EYF80_029142</name>
</gene>
<feature type="compositionally biased region" description="Low complexity" evidence="1">
    <location>
        <begin position="400"/>
        <end position="418"/>
    </location>
</feature>
<feature type="compositionally biased region" description="Basic and acidic residues" evidence="1">
    <location>
        <begin position="45"/>
        <end position="65"/>
    </location>
</feature>
<feature type="compositionally biased region" description="Polar residues" evidence="1">
    <location>
        <begin position="481"/>
        <end position="496"/>
    </location>
</feature>
<dbReference type="EMBL" id="SRLO01000330">
    <property type="protein sequence ID" value="TNN60669.1"/>
    <property type="molecule type" value="Genomic_DNA"/>
</dbReference>
<feature type="region of interest" description="Disordered" evidence="1">
    <location>
        <begin position="23"/>
        <end position="65"/>
    </location>
</feature>
<feature type="compositionally biased region" description="Polar residues" evidence="1">
    <location>
        <begin position="84"/>
        <end position="110"/>
    </location>
</feature>
<organism evidence="2 3">
    <name type="scientific">Liparis tanakae</name>
    <name type="common">Tanaka's snailfish</name>
    <dbReference type="NCBI Taxonomy" id="230148"/>
    <lineage>
        <taxon>Eukaryota</taxon>
        <taxon>Metazoa</taxon>
        <taxon>Chordata</taxon>
        <taxon>Craniata</taxon>
        <taxon>Vertebrata</taxon>
        <taxon>Euteleostomi</taxon>
        <taxon>Actinopterygii</taxon>
        <taxon>Neopterygii</taxon>
        <taxon>Teleostei</taxon>
        <taxon>Neoteleostei</taxon>
        <taxon>Acanthomorphata</taxon>
        <taxon>Eupercaria</taxon>
        <taxon>Perciformes</taxon>
        <taxon>Cottioidei</taxon>
        <taxon>Cottales</taxon>
        <taxon>Liparidae</taxon>
        <taxon>Liparis</taxon>
    </lineage>
</organism>